<organism evidence="3 4">
    <name type="scientific">Hyaloscypha variabilis (strain UAMH 11265 / GT02V1 / F)</name>
    <name type="common">Meliniomyces variabilis</name>
    <dbReference type="NCBI Taxonomy" id="1149755"/>
    <lineage>
        <taxon>Eukaryota</taxon>
        <taxon>Fungi</taxon>
        <taxon>Dikarya</taxon>
        <taxon>Ascomycota</taxon>
        <taxon>Pezizomycotina</taxon>
        <taxon>Leotiomycetes</taxon>
        <taxon>Helotiales</taxon>
        <taxon>Hyaloscyphaceae</taxon>
        <taxon>Hyaloscypha</taxon>
        <taxon>Hyaloscypha variabilis</taxon>
    </lineage>
</organism>
<accession>A0A2J6S421</accession>
<feature type="region of interest" description="Disordered" evidence="1">
    <location>
        <begin position="472"/>
        <end position="497"/>
    </location>
</feature>
<dbReference type="InterPro" id="IPR052895">
    <property type="entry name" value="HetReg/Transcr_Mod"/>
</dbReference>
<dbReference type="Pfam" id="PF26639">
    <property type="entry name" value="Het-6_barrel"/>
    <property type="match status" value="1"/>
</dbReference>
<dbReference type="OrthoDB" id="2157530at2759"/>
<dbReference type="AlphaFoldDB" id="A0A2J6S421"/>
<proteinExistence type="predicted"/>
<dbReference type="PANTHER" id="PTHR24148:SF64">
    <property type="entry name" value="HETEROKARYON INCOMPATIBILITY DOMAIN-CONTAINING PROTEIN"/>
    <property type="match status" value="1"/>
</dbReference>
<dbReference type="Proteomes" id="UP000235786">
    <property type="component" value="Unassembled WGS sequence"/>
</dbReference>
<sequence>MAPGSAQPEYPGLPLNLEDEFRLVEILPGEREDAICCRLFTARVRDNPKYEALSYTWGTPDDKQSVSCKGGAGDQVGHLLVTHNCAAALRRLRLIDSLRTVWIDSICIDQTEVTERNHQLGLMAQIYTQAERVVIHLGESGDDSDSAIDWLRQIDDPDFNYEPPRTYRHEERIIRPETEMLEALFSRPWFNRIWVLQEAILSKTAVVYCGEKTISWDAIKHFKQFNVSARWLDNLPHIIARPPITPKDNIAVEYEVLKELLQARHCEATDPRDKIYALLPLLSHVGINPDIIPNYSHSPSQVYTDVAMYLMKSIGLELLCVVNGRSQLPGLASWVPDWSIKTKRPLLGLHIHSFWSNHFWSKHGFFKAGGEFDIPERGGKRKSTFILERTEESGALSVHIKTKAFRLGNIAGIGDPCADDADIPPFRNWKALASALTPAVDTSSEQVQEQVADTNILETAPKALDQVTSHLGSSTESVARPMPPTSPVTEPCSRDRADGKPGDVFEYTVVAGNVVYPSILKRAVERLITDDGEAETQVRIRAWLKALPPSYKVQVKKILEACGGRRFLVTENGYMGLAPLDTKSGDVVFIIPGVSVPFVLREEDGGFRLVGECYVQNFMDGEVVAGLKEPWLEDIVIR</sequence>
<evidence type="ECO:0000259" key="2">
    <source>
        <dbReference type="Pfam" id="PF06985"/>
    </source>
</evidence>
<dbReference type="PANTHER" id="PTHR24148">
    <property type="entry name" value="ANKYRIN REPEAT DOMAIN-CONTAINING PROTEIN 39 HOMOLOG-RELATED"/>
    <property type="match status" value="1"/>
</dbReference>
<evidence type="ECO:0000256" key="1">
    <source>
        <dbReference type="SAM" id="MobiDB-lite"/>
    </source>
</evidence>
<name>A0A2J6S421_HYAVF</name>
<evidence type="ECO:0000313" key="3">
    <source>
        <dbReference type="EMBL" id="PMD45514.1"/>
    </source>
</evidence>
<evidence type="ECO:0000313" key="4">
    <source>
        <dbReference type="Proteomes" id="UP000235786"/>
    </source>
</evidence>
<dbReference type="EMBL" id="KZ613940">
    <property type="protein sequence ID" value="PMD45514.1"/>
    <property type="molecule type" value="Genomic_DNA"/>
</dbReference>
<gene>
    <name evidence="3" type="ORF">L207DRAFT_508377</name>
</gene>
<keyword evidence="4" id="KW-1185">Reference proteome</keyword>
<protein>
    <submittedName>
        <fullName evidence="3">HET-domain-containing protein</fullName>
    </submittedName>
</protein>
<reference evidence="3 4" key="1">
    <citation type="submission" date="2016-04" db="EMBL/GenBank/DDBJ databases">
        <title>A degradative enzymes factory behind the ericoid mycorrhizal symbiosis.</title>
        <authorList>
            <consortium name="DOE Joint Genome Institute"/>
            <person name="Martino E."/>
            <person name="Morin E."/>
            <person name="Grelet G."/>
            <person name="Kuo A."/>
            <person name="Kohler A."/>
            <person name="Daghino S."/>
            <person name="Barry K."/>
            <person name="Choi C."/>
            <person name="Cichocki N."/>
            <person name="Clum A."/>
            <person name="Copeland A."/>
            <person name="Hainaut M."/>
            <person name="Haridas S."/>
            <person name="Labutti K."/>
            <person name="Lindquist E."/>
            <person name="Lipzen A."/>
            <person name="Khouja H.-R."/>
            <person name="Murat C."/>
            <person name="Ohm R."/>
            <person name="Olson A."/>
            <person name="Spatafora J."/>
            <person name="Veneault-Fourrey C."/>
            <person name="Henrissat B."/>
            <person name="Grigoriev I."/>
            <person name="Martin F."/>
            <person name="Perotto S."/>
        </authorList>
    </citation>
    <scope>NUCLEOTIDE SEQUENCE [LARGE SCALE GENOMIC DNA]</scope>
    <source>
        <strain evidence="3 4">F</strain>
    </source>
</reference>
<dbReference type="STRING" id="1149755.A0A2J6S421"/>
<feature type="domain" description="Heterokaryon incompatibility" evidence="2">
    <location>
        <begin position="50"/>
        <end position="198"/>
    </location>
</feature>
<dbReference type="InterPro" id="IPR010730">
    <property type="entry name" value="HET"/>
</dbReference>
<dbReference type="Pfam" id="PF06985">
    <property type="entry name" value="HET"/>
    <property type="match status" value="1"/>
</dbReference>